<accession>X0W5W9</accession>
<proteinExistence type="predicted"/>
<protein>
    <submittedName>
        <fullName evidence="1">Uncharacterized protein</fullName>
    </submittedName>
</protein>
<reference evidence="1" key="1">
    <citation type="journal article" date="2014" name="Front. Microbiol.">
        <title>High frequency of phylogenetically diverse reductive dehalogenase-homologous genes in deep subseafloor sedimentary metagenomes.</title>
        <authorList>
            <person name="Kawai M."/>
            <person name="Futagami T."/>
            <person name="Toyoda A."/>
            <person name="Takaki Y."/>
            <person name="Nishi S."/>
            <person name="Hori S."/>
            <person name="Arai W."/>
            <person name="Tsubouchi T."/>
            <person name="Morono Y."/>
            <person name="Uchiyama I."/>
            <person name="Ito T."/>
            <person name="Fujiyama A."/>
            <person name="Inagaki F."/>
            <person name="Takami H."/>
        </authorList>
    </citation>
    <scope>NUCLEOTIDE SEQUENCE</scope>
    <source>
        <strain evidence="1">Expedition CK06-06</strain>
    </source>
</reference>
<dbReference type="EMBL" id="BARS01034125">
    <property type="protein sequence ID" value="GAG18702.1"/>
    <property type="molecule type" value="Genomic_DNA"/>
</dbReference>
<organism evidence="1">
    <name type="scientific">marine sediment metagenome</name>
    <dbReference type="NCBI Taxonomy" id="412755"/>
    <lineage>
        <taxon>unclassified sequences</taxon>
        <taxon>metagenomes</taxon>
        <taxon>ecological metagenomes</taxon>
    </lineage>
</organism>
<evidence type="ECO:0000313" key="1">
    <source>
        <dbReference type="EMBL" id="GAG18702.1"/>
    </source>
</evidence>
<name>X0W5W9_9ZZZZ</name>
<sequence length="151" mass="16660">LSARLRNYDSERTKRVKISTAIDRIKKRSLWTDSVKVIVDTIAGGDSQIVTIGDSAQWVIGGDGFVIPTAEYWTSIGGDGIDDELGIDIQGEGNELELAGVVYIDTDNDSLTADEIAQMVLEVAEETPAYFIIFLGYFNAFSQWIEYAQIN</sequence>
<dbReference type="AlphaFoldDB" id="X0W5W9"/>
<comment type="caution">
    <text evidence="1">The sequence shown here is derived from an EMBL/GenBank/DDBJ whole genome shotgun (WGS) entry which is preliminary data.</text>
</comment>
<gene>
    <name evidence="1" type="ORF">S01H1_52768</name>
</gene>
<feature type="non-terminal residue" evidence="1">
    <location>
        <position position="1"/>
    </location>
</feature>